<evidence type="ECO:0000313" key="1">
    <source>
        <dbReference type="EMBL" id="CAH9120714.1"/>
    </source>
</evidence>
<proteinExistence type="predicted"/>
<keyword evidence="2" id="KW-1185">Reference proteome</keyword>
<comment type="caution">
    <text evidence="1">The sequence shown here is derived from an EMBL/GenBank/DDBJ whole genome shotgun (WGS) entry which is preliminary data.</text>
</comment>
<dbReference type="AlphaFoldDB" id="A0AAV0EA54"/>
<organism evidence="1 2">
    <name type="scientific">Cuscuta epithymum</name>
    <dbReference type="NCBI Taxonomy" id="186058"/>
    <lineage>
        <taxon>Eukaryota</taxon>
        <taxon>Viridiplantae</taxon>
        <taxon>Streptophyta</taxon>
        <taxon>Embryophyta</taxon>
        <taxon>Tracheophyta</taxon>
        <taxon>Spermatophyta</taxon>
        <taxon>Magnoliopsida</taxon>
        <taxon>eudicotyledons</taxon>
        <taxon>Gunneridae</taxon>
        <taxon>Pentapetalae</taxon>
        <taxon>asterids</taxon>
        <taxon>lamiids</taxon>
        <taxon>Solanales</taxon>
        <taxon>Convolvulaceae</taxon>
        <taxon>Cuscuteae</taxon>
        <taxon>Cuscuta</taxon>
        <taxon>Cuscuta subgen. Cuscuta</taxon>
    </lineage>
</organism>
<dbReference type="EMBL" id="CAMAPF010000915">
    <property type="protein sequence ID" value="CAH9120714.1"/>
    <property type="molecule type" value="Genomic_DNA"/>
</dbReference>
<name>A0AAV0EA54_9ASTE</name>
<reference evidence="1" key="1">
    <citation type="submission" date="2022-07" db="EMBL/GenBank/DDBJ databases">
        <authorList>
            <person name="Macas J."/>
            <person name="Novak P."/>
            <person name="Neumann P."/>
        </authorList>
    </citation>
    <scope>NUCLEOTIDE SEQUENCE</scope>
</reference>
<evidence type="ECO:0000313" key="2">
    <source>
        <dbReference type="Proteomes" id="UP001152523"/>
    </source>
</evidence>
<dbReference type="Proteomes" id="UP001152523">
    <property type="component" value="Unassembled WGS sequence"/>
</dbReference>
<sequence length="273" mass="30167">MANSYPCRIRLADYEIRNPMLMLRDMDTALLEDSDVMGWSFPMGVVYFQRRGVNMTVTFYCPAYPITTSGEAPSGHSDSSASVGAGSSVSSNQDNSFAVGISMDIAVEAFLLGLGFDSVTLKLQHESIRLDFQEPIVPHFPPVDHAIIPVTQLNVDMVSFIGLGDEGQIPTTILYDTFARLSGYMGPHFIVVRPHYGFVFYAQTTVRTRYPLHGVGAVGGRFSINPNELMHMLSISSGEMAHLLLREEKLHLSFDVVRIEKARVVVAIPQFGE</sequence>
<gene>
    <name evidence="1" type="ORF">CEPIT_LOCUS23168</name>
</gene>
<protein>
    <submittedName>
        <fullName evidence="1">Uncharacterized protein</fullName>
    </submittedName>
</protein>
<accession>A0AAV0EA54</accession>